<keyword evidence="1" id="KW-0472">Membrane</keyword>
<accession>A0A6M0K1T8</accession>
<keyword evidence="1" id="KW-0812">Transmembrane</keyword>
<dbReference type="AlphaFoldDB" id="A0A6M0K1T8"/>
<protein>
    <submittedName>
        <fullName evidence="2">Uncharacterized protein</fullName>
    </submittedName>
</protein>
<gene>
    <name evidence="2" type="ORF">G3446_15590</name>
</gene>
<dbReference type="EMBL" id="JAAIJQ010000046">
    <property type="protein sequence ID" value="NEV63291.1"/>
    <property type="molecule type" value="Genomic_DNA"/>
</dbReference>
<keyword evidence="3" id="KW-1185">Reference proteome</keyword>
<feature type="transmembrane region" description="Helical" evidence="1">
    <location>
        <begin position="40"/>
        <end position="61"/>
    </location>
</feature>
<reference evidence="2 3" key="1">
    <citation type="submission" date="2020-02" db="EMBL/GenBank/DDBJ databases">
        <title>Genome sequences of Thiorhodococcus mannitoliphagus and Thiorhodococcus minor, purple sulfur photosynthetic bacteria in the gammaproteobacterial family, Chromatiaceae.</title>
        <authorList>
            <person name="Aviles F.A."/>
            <person name="Meyer T.E."/>
            <person name="Kyndt J.A."/>
        </authorList>
    </citation>
    <scope>NUCLEOTIDE SEQUENCE [LARGE SCALE GENOMIC DNA]</scope>
    <source>
        <strain evidence="2 3">DSM 11518</strain>
    </source>
</reference>
<comment type="caution">
    <text evidence="2">The sequence shown here is derived from an EMBL/GenBank/DDBJ whole genome shotgun (WGS) entry which is preliminary data.</text>
</comment>
<evidence type="ECO:0000313" key="2">
    <source>
        <dbReference type="EMBL" id="NEV63291.1"/>
    </source>
</evidence>
<evidence type="ECO:0000313" key="3">
    <source>
        <dbReference type="Proteomes" id="UP000483379"/>
    </source>
</evidence>
<feature type="transmembrane region" description="Helical" evidence="1">
    <location>
        <begin position="6"/>
        <end position="28"/>
    </location>
</feature>
<proteinExistence type="predicted"/>
<organism evidence="2 3">
    <name type="scientific">Thiorhodococcus minor</name>
    <dbReference type="NCBI Taxonomy" id="57489"/>
    <lineage>
        <taxon>Bacteria</taxon>
        <taxon>Pseudomonadati</taxon>
        <taxon>Pseudomonadota</taxon>
        <taxon>Gammaproteobacteria</taxon>
        <taxon>Chromatiales</taxon>
        <taxon>Chromatiaceae</taxon>
        <taxon>Thiorhodococcus</taxon>
    </lineage>
</organism>
<name>A0A6M0K1T8_9GAMM</name>
<sequence>MNSCNLMRHAVITSALMLLSGVLLLLGAEMTALFVPTAQLALLLVLGGACLLAVTFVAAALPAGSRWLSNCQH</sequence>
<dbReference type="RefSeq" id="WP_164453753.1">
    <property type="nucleotide sequence ID" value="NZ_JAAIJQ010000046.1"/>
</dbReference>
<dbReference type="Proteomes" id="UP000483379">
    <property type="component" value="Unassembled WGS sequence"/>
</dbReference>
<evidence type="ECO:0000256" key="1">
    <source>
        <dbReference type="SAM" id="Phobius"/>
    </source>
</evidence>
<keyword evidence="1" id="KW-1133">Transmembrane helix</keyword>